<evidence type="ECO:0000256" key="5">
    <source>
        <dbReference type="ARBA" id="ARBA00023242"/>
    </source>
</evidence>
<dbReference type="EMBL" id="JAIFTH010000180">
    <property type="protein sequence ID" value="KAG9510298.1"/>
    <property type="molecule type" value="Genomic_DNA"/>
</dbReference>
<dbReference type="InterPro" id="IPR036388">
    <property type="entry name" value="WH-like_DNA-bd_sf"/>
</dbReference>
<dbReference type="PROSITE" id="PS50071">
    <property type="entry name" value="HOMEOBOX_2"/>
    <property type="match status" value="1"/>
</dbReference>
<dbReference type="InterPro" id="IPR006636">
    <property type="entry name" value="STI1_HS-bd"/>
</dbReference>
<keyword evidence="3 6" id="KW-0238">DNA-binding</keyword>
<dbReference type="Gene3D" id="6.10.140.180">
    <property type="match status" value="1"/>
</dbReference>
<evidence type="ECO:0000256" key="8">
    <source>
        <dbReference type="RuleBase" id="RU000682"/>
    </source>
</evidence>
<feature type="repeat" description="TPR" evidence="7">
    <location>
        <begin position="972"/>
        <end position="1005"/>
    </location>
</feature>
<dbReference type="SMART" id="SM00028">
    <property type="entry name" value="TPR"/>
    <property type="match status" value="6"/>
</dbReference>
<dbReference type="Gene3D" id="1.10.260.100">
    <property type="match status" value="1"/>
</dbReference>
<evidence type="ECO:0000313" key="12">
    <source>
        <dbReference type="Proteomes" id="UP000825002"/>
    </source>
</evidence>
<organism evidence="11 12">
    <name type="scientific">Fragariocoptes setiger</name>
    <dbReference type="NCBI Taxonomy" id="1670756"/>
    <lineage>
        <taxon>Eukaryota</taxon>
        <taxon>Metazoa</taxon>
        <taxon>Ecdysozoa</taxon>
        <taxon>Arthropoda</taxon>
        <taxon>Chelicerata</taxon>
        <taxon>Arachnida</taxon>
        <taxon>Acari</taxon>
        <taxon>Acariformes</taxon>
        <taxon>Trombidiformes</taxon>
        <taxon>Prostigmata</taxon>
        <taxon>Eupodina</taxon>
        <taxon>Eriophyoidea</taxon>
        <taxon>Phytoptidae</taxon>
        <taxon>Fragariocoptes</taxon>
    </lineage>
</organism>
<dbReference type="Pfam" id="PF17830">
    <property type="entry name" value="STI1-HOP_DP"/>
    <property type="match status" value="1"/>
</dbReference>
<dbReference type="Pfam" id="PF08235">
    <property type="entry name" value="LNS2"/>
    <property type="match status" value="1"/>
</dbReference>
<dbReference type="SUPFAM" id="SSF46785">
    <property type="entry name" value="Winged helix' DNA-binding domain"/>
    <property type="match status" value="2"/>
</dbReference>
<protein>
    <submittedName>
        <fullName evidence="11">Stress-induced-phosphoprotein 1</fullName>
    </submittedName>
</protein>
<feature type="coiled-coil region" evidence="9">
    <location>
        <begin position="413"/>
        <end position="440"/>
    </location>
</feature>
<name>A0ABQ7SA93_9ACAR</name>
<evidence type="ECO:0000256" key="9">
    <source>
        <dbReference type="SAM" id="Coils"/>
    </source>
</evidence>
<comment type="subcellular location">
    <subcellularLocation>
        <location evidence="1 6 8">Nucleus</location>
    </subcellularLocation>
</comment>
<dbReference type="InterPro" id="IPR036390">
    <property type="entry name" value="WH_DNA-bd_sf"/>
</dbReference>
<dbReference type="SUPFAM" id="SSF56784">
    <property type="entry name" value="HAD-like"/>
    <property type="match status" value="1"/>
</dbReference>
<dbReference type="InterPro" id="IPR001356">
    <property type="entry name" value="HD"/>
</dbReference>
<dbReference type="Pfam" id="PF04157">
    <property type="entry name" value="EAP30"/>
    <property type="match status" value="1"/>
</dbReference>
<keyword evidence="12" id="KW-1185">Reference proteome</keyword>
<keyword evidence="4 6" id="KW-0371">Homeobox</keyword>
<evidence type="ECO:0000313" key="11">
    <source>
        <dbReference type="EMBL" id="KAG9510298.1"/>
    </source>
</evidence>
<sequence length="1150" mass="131272">MTCDRTSSNKVRKKSILNNLHHRRHSKTGAHRNIKDDLVKVVKMSYNYFGKILSFYNEINSATLTGAIDIIVVKQQDGTYFCSPFHVRFGKLGVLRSKEKLVDIEVNGQPVDLSMKLGENGEAFFQDDDSDKLSSLNLQPGPNEAVFSVTTAYQGTARCKCCIYLWNHDDKIIVSDIDGTITKSDVLGQLLPFVGKDWAQSGVATLFTKIYDNGYKFLYLSARAIGQSNLTREYLRSVKQDDVRLPDGPLLLSPTSLLSAFHREVIEKKPEIFKIECLNDIKKLFPSNPFYAAFGNKINDVWAYRSVQIPPKRIFTINHHGVLRLELHHTFQSSYTYLSDVVDQMFPPALSGSFINSDYSDINYWRNPLPELDSDEIASISNKNRSAKGDKRVGIGAIHKEKQRQELFQQRGSDLAKEELERLSSQMIEFRDNLQEFARKYKKDIKRTGGFRRHFQQMCAVAGVDPLRSSANFWTKMLGVGDFYYELAIQIVEVFMSSSHRNGGIMPMDELISRVLSSRNATNENLAKSDSVNAEDVINAIDKLSVLGGNIKILPSKGTYIIHAVPAELNSDHLLLTQLAHSNGGYITKPLMSINSDWPEQRISKAIDELIMEGLVWIDTQTADHEPSYWFPGLNYRQVKHQCFEGNSNFTSNLSDDVPLELTSQSKQFSSSMNDYGGRSHITEKHRSLNESFQTNTLLPENVDVFNKLRYNSKFDCSHDSMYSNKSFVEVINDFKNKTRSSRRFIRVRTKFSEAQILALEMLFDNHKYLNSLDRELLSRQLSLSSLQVKTWFQNRRMKWKKQDMWLLKLRASSLFSVTNVGFIPENSKADQCRMSAVEEKNLGNEAYKAKNFEKALEHYNKAIELNGTDMTFINNKAAVYFEMGDLDECIKQCQSAIEVGRENRADFKLIAKAFSRMASAYQKKGDLENARTFYQKSLSEHRTPETVSKLNEVEKIIKEREMKAYIDPEKSLEEKNKGNELFQKGDYPSAVRHYTEAIRRNPEDAKLYSNRAACYQKLAEFKLACDDAEACIKLDPKFVKGHIRRGLALIGMKKNTEAAEAFRDALEIDENNQEALDGYRRAVGSADPEETRKRAMNNPEIQEIINDPAMRMILTQAQSDPKALGEHLQNPDVKKKFQKLLEAGIVTLR</sequence>
<dbReference type="Gene3D" id="1.10.10.10">
    <property type="entry name" value="Winged helix-like DNA-binding domain superfamily/Winged helix DNA-binding domain"/>
    <property type="match status" value="2"/>
</dbReference>
<dbReference type="InterPro" id="IPR026058">
    <property type="entry name" value="LIPIN"/>
</dbReference>
<dbReference type="Gene3D" id="1.10.10.60">
    <property type="entry name" value="Homeodomain-like"/>
    <property type="match status" value="1"/>
</dbReference>
<dbReference type="Pfam" id="PF13181">
    <property type="entry name" value="TPR_8"/>
    <property type="match status" value="1"/>
</dbReference>
<dbReference type="SMART" id="SM00727">
    <property type="entry name" value="STI1"/>
    <property type="match status" value="1"/>
</dbReference>
<evidence type="ECO:0000256" key="6">
    <source>
        <dbReference type="PROSITE-ProRule" id="PRU00108"/>
    </source>
</evidence>
<dbReference type="Pfam" id="PF00515">
    <property type="entry name" value="TPR_1"/>
    <property type="match status" value="1"/>
</dbReference>
<dbReference type="PANTHER" id="PTHR12181:SF12">
    <property type="entry name" value="PHOSPHATIDATE PHOSPHATASE"/>
    <property type="match status" value="1"/>
</dbReference>
<dbReference type="InterPro" id="IPR011990">
    <property type="entry name" value="TPR-like_helical_dom_sf"/>
</dbReference>
<evidence type="ECO:0000259" key="10">
    <source>
        <dbReference type="PROSITE" id="PS50071"/>
    </source>
</evidence>
<keyword evidence="5 6" id="KW-0539">Nucleus</keyword>
<keyword evidence="2" id="KW-0677">Repeat</keyword>
<dbReference type="PANTHER" id="PTHR12181">
    <property type="entry name" value="LIPIN"/>
    <property type="match status" value="1"/>
</dbReference>
<dbReference type="Pfam" id="PF13414">
    <property type="entry name" value="TPR_11"/>
    <property type="match status" value="1"/>
</dbReference>
<dbReference type="InterPro" id="IPR031315">
    <property type="entry name" value="LNS2/PITP"/>
</dbReference>
<feature type="repeat" description="TPR" evidence="7">
    <location>
        <begin position="1040"/>
        <end position="1073"/>
    </location>
</feature>
<keyword evidence="9" id="KW-0175">Coiled coil</keyword>
<dbReference type="InterPro" id="IPR013209">
    <property type="entry name" value="LNS2"/>
</dbReference>
<comment type="caution">
    <text evidence="11">The sequence shown here is derived from an EMBL/GenBank/DDBJ whole genome shotgun (WGS) entry which is preliminary data.</text>
</comment>
<dbReference type="Pfam" id="PF13424">
    <property type="entry name" value="TPR_12"/>
    <property type="match status" value="1"/>
</dbReference>
<accession>A0ABQ7SA93</accession>
<evidence type="ECO:0000256" key="7">
    <source>
        <dbReference type="PROSITE-ProRule" id="PRU00339"/>
    </source>
</evidence>
<dbReference type="SUPFAM" id="SSF46689">
    <property type="entry name" value="Homeodomain-like"/>
    <property type="match status" value="1"/>
</dbReference>
<dbReference type="InterPro" id="IPR019734">
    <property type="entry name" value="TPR_rpt"/>
</dbReference>
<evidence type="ECO:0000256" key="4">
    <source>
        <dbReference type="ARBA" id="ARBA00023155"/>
    </source>
</evidence>
<evidence type="ECO:0000256" key="2">
    <source>
        <dbReference type="ARBA" id="ARBA00022737"/>
    </source>
</evidence>
<dbReference type="SUPFAM" id="SSF48452">
    <property type="entry name" value="TPR-like"/>
    <property type="match status" value="2"/>
</dbReference>
<gene>
    <name evidence="11" type="primary">STIP1</name>
    <name evidence="11" type="ORF">GZH46_01162</name>
</gene>
<dbReference type="SMART" id="SM00389">
    <property type="entry name" value="HOX"/>
    <property type="match status" value="1"/>
</dbReference>
<dbReference type="Gene3D" id="1.25.40.10">
    <property type="entry name" value="Tetratricopeptide repeat domain"/>
    <property type="match status" value="2"/>
</dbReference>
<dbReference type="InterPro" id="IPR009057">
    <property type="entry name" value="Homeodomain-like_sf"/>
</dbReference>
<dbReference type="InterPro" id="IPR041243">
    <property type="entry name" value="STI1/HOP_DP"/>
</dbReference>
<dbReference type="PROSITE" id="PS00027">
    <property type="entry name" value="HOMEOBOX_1"/>
    <property type="match status" value="1"/>
</dbReference>
<evidence type="ECO:0000256" key="3">
    <source>
        <dbReference type="ARBA" id="ARBA00023125"/>
    </source>
</evidence>
<feature type="repeat" description="TPR" evidence="7">
    <location>
        <begin position="912"/>
        <end position="945"/>
    </location>
</feature>
<feature type="DNA-binding region" description="Homeobox" evidence="6">
    <location>
        <begin position="745"/>
        <end position="804"/>
    </location>
</feature>
<reference evidence="11 12" key="1">
    <citation type="submission" date="2020-10" db="EMBL/GenBank/DDBJ databases">
        <authorList>
            <person name="Klimov P.B."/>
            <person name="Dyachkov S.M."/>
            <person name="Chetverikov P.E."/>
        </authorList>
    </citation>
    <scope>NUCLEOTIDE SEQUENCE [LARGE SCALE GENOMIC DNA]</scope>
    <source>
        <strain evidence="11">BMOC 18-1129-001#AD2665</strain>
        <tissue evidence="11">Entire mites</tissue>
    </source>
</reference>
<feature type="domain" description="Homeobox" evidence="10">
    <location>
        <begin position="743"/>
        <end position="803"/>
    </location>
</feature>
<dbReference type="InterPro" id="IPR036412">
    <property type="entry name" value="HAD-like_sf"/>
</dbReference>
<feature type="repeat" description="TPR" evidence="7">
    <location>
        <begin position="837"/>
        <end position="870"/>
    </location>
</feature>
<dbReference type="Proteomes" id="UP000825002">
    <property type="component" value="Unassembled WGS sequence"/>
</dbReference>
<dbReference type="InterPro" id="IPR017970">
    <property type="entry name" value="Homeobox_CS"/>
</dbReference>
<dbReference type="Pfam" id="PF00046">
    <property type="entry name" value="Homeodomain"/>
    <property type="match status" value="1"/>
</dbReference>
<dbReference type="InterPro" id="IPR040608">
    <property type="entry name" value="Snf8/Vps36"/>
</dbReference>
<keyword evidence="7" id="KW-0802">TPR repeat</keyword>
<dbReference type="SMART" id="SM00775">
    <property type="entry name" value="LNS2"/>
    <property type="match status" value="1"/>
</dbReference>
<dbReference type="CDD" id="cd00086">
    <property type="entry name" value="homeodomain"/>
    <property type="match status" value="1"/>
</dbReference>
<evidence type="ECO:0000256" key="1">
    <source>
        <dbReference type="ARBA" id="ARBA00004123"/>
    </source>
</evidence>
<dbReference type="PROSITE" id="PS50005">
    <property type="entry name" value="TPR"/>
    <property type="match status" value="4"/>
</dbReference>
<proteinExistence type="predicted"/>